<sequence>MEKERVDLLVVQQGLTDSREKAKRLVMAGQIVDCENHNRYDKPGEKIDASRQLMIKGQVMKYVSRGGLKLEKALDVFGVSVKDKIMLDIGASTGGFTDVALQEGAKLSYALDVGYNQLDYKLRQDPRVVVMERVNFRFSKPEDFTQGLPNIATIDVSFISLRLILPVLKTILTSPGEVVVLIKPQFEAGRERIGKKGIVSDSKVHIDVLNEIIGFSQDIGFCLAGLTFSPITGGTGNIEFLAHLLWQGEENSQLNYEAASLSDLIKETVKQAHLNLKG</sequence>
<reference evidence="4" key="2">
    <citation type="journal article" date="2023" name="Curr. Microbiol.">
        <title>Granulicatella seriolae sp. nov., a Novel Facultative Anaerobe Isolated from Yellowtail Marine Fish.</title>
        <authorList>
            <person name="Lee M."/>
            <person name="Choi Y.J."/>
            <person name="Farooq A."/>
            <person name="Jeong J.B."/>
            <person name="Jung M.Y."/>
        </authorList>
    </citation>
    <scope>NUCLEOTIDE SEQUENCE</scope>
    <source>
        <strain evidence="4">S8</strain>
    </source>
</reference>
<keyword evidence="1" id="KW-0694">RNA-binding</keyword>
<dbReference type="RefSeq" id="WP_256944920.1">
    <property type="nucleotide sequence ID" value="NZ_JANHNZ010000003.1"/>
</dbReference>
<dbReference type="PANTHER" id="PTHR32319:SF0">
    <property type="entry name" value="BACTERIAL HEMOLYSIN-LIKE PROTEIN"/>
    <property type="match status" value="1"/>
</dbReference>
<dbReference type="PIRSF" id="PIRSF005578">
    <property type="entry name" value="TlyA"/>
    <property type="match status" value="1"/>
</dbReference>
<dbReference type="GO" id="GO:0008168">
    <property type="term" value="F:methyltransferase activity"/>
    <property type="evidence" value="ECO:0007669"/>
    <property type="project" value="UniProtKB-KW"/>
</dbReference>
<keyword evidence="4" id="KW-0489">Methyltransferase</keyword>
<name>A0ABT1WMV1_9LACT</name>
<evidence type="ECO:0000313" key="4">
    <source>
        <dbReference type="EMBL" id="MCQ9209811.1"/>
    </source>
</evidence>
<dbReference type="SUPFAM" id="SSF55174">
    <property type="entry name" value="Alpha-L RNA-binding motif"/>
    <property type="match status" value="1"/>
</dbReference>
<evidence type="ECO:0000256" key="1">
    <source>
        <dbReference type="ARBA" id="ARBA00022884"/>
    </source>
</evidence>
<dbReference type="Gene3D" id="3.10.290.10">
    <property type="entry name" value="RNA-binding S4 domain"/>
    <property type="match status" value="1"/>
</dbReference>
<reference evidence="4" key="3">
    <citation type="journal article" date="2023" name="Microbiol. Resour. Announc.">
        <title>Draft Genome Sequence of Granulicatella sp. Strain S8, Isolated from a Marine Fish, Seriola quinqueradiata.</title>
        <authorList>
            <person name="Lee M."/>
            <person name="Farooq A."/>
            <person name="Jeong J.B."/>
            <person name="Jung M.Y."/>
        </authorList>
    </citation>
    <scope>NUCLEOTIDE SEQUENCE</scope>
    <source>
        <strain evidence="4">S8</strain>
    </source>
</reference>
<keyword evidence="4" id="KW-0808">Transferase</keyword>
<accession>A0ABT1WMV1</accession>
<dbReference type="PANTHER" id="PTHR32319">
    <property type="entry name" value="BACTERIAL HEMOLYSIN-LIKE PROTEIN"/>
    <property type="match status" value="1"/>
</dbReference>
<gene>
    <name evidence="4" type="ORF">NPA36_04530</name>
</gene>
<dbReference type="InterPro" id="IPR029063">
    <property type="entry name" value="SAM-dependent_MTases_sf"/>
</dbReference>
<dbReference type="EMBL" id="JANHNZ010000003">
    <property type="protein sequence ID" value="MCQ9209811.1"/>
    <property type="molecule type" value="Genomic_DNA"/>
</dbReference>
<protein>
    <submittedName>
        <fullName evidence="4">TlyA family RNA methyltransferase</fullName>
    </submittedName>
</protein>
<dbReference type="GO" id="GO:0032259">
    <property type="term" value="P:methylation"/>
    <property type="evidence" value="ECO:0007669"/>
    <property type="project" value="UniProtKB-KW"/>
</dbReference>
<keyword evidence="5" id="KW-1185">Reference proteome</keyword>
<dbReference type="Pfam" id="PF01728">
    <property type="entry name" value="FtsJ"/>
    <property type="match status" value="1"/>
</dbReference>
<dbReference type="Gene3D" id="3.40.50.150">
    <property type="entry name" value="Vaccinia Virus protein VP39"/>
    <property type="match status" value="1"/>
</dbReference>
<evidence type="ECO:0000259" key="3">
    <source>
        <dbReference type="Pfam" id="PF01728"/>
    </source>
</evidence>
<evidence type="ECO:0000256" key="2">
    <source>
        <dbReference type="ARBA" id="ARBA00029460"/>
    </source>
</evidence>
<dbReference type="InterPro" id="IPR004538">
    <property type="entry name" value="Hemolysin_A/TlyA"/>
</dbReference>
<comment type="caution">
    <text evidence="4">The sequence shown here is derived from an EMBL/GenBank/DDBJ whole genome shotgun (WGS) entry which is preliminary data.</text>
</comment>
<dbReference type="InterPro" id="IPR002877">
    <property type="entry name" value="RNA_MeTrfase_FtsJ_dom"/>
</dbReference>
<dbReference type="InterPro" id="IPR047048">
    <property type="entry name" value="TlyA"/>
</dbReference>
<dbReference type="SUPFAM" id="SSF53335">
    <property type="entry name" value="S-adenosyl-L-methionine-dependent methyltransferases"/>
    <property type="match status" value="1"/>
</dbReference>
<reference evidence="4" key="1">
    <citation type="submission" date="2022-07" db="EMBL/GenBank/DDBJ databases">
        <authorList>
            <person name="Jung M.-Y."/>
            <person name="Lee M."/>
        </authorList>
    </citation>
    <scope>NUCLEOTIDE SEQUENCE</scope>
    <source>
        <strain evidence="4">S8</strain>
    </source>
</reference>
<feature type="domain" description="Ribosomal RNA methyltransferase FtsJ" evidence="3">
    <location>
        <begin position="62"/>
        <end position="243"/>
    </location>
</feature>
<comment type="similarity">
    <text evidence="2">Belongs to the TlyA family.</text>
</comment>
<dbReference type="Proteomes" id="UP001059480">
    <property type="component" value="Unassembled WGS sequence"/>
</dbReference>
<dbReference type="NCBIfam" id="TIGR00478">
    <property type="entry name" value="tly"/>
    <property type="match status" value="1"/>
</dbReference>
<proteinExistence type="inferred from homology"/>
<dbReference type="InterPro" id="IPR036986">
    <property type="entry name" value="S4_RNA-bd_sf"/>
</dbReference>
<evidence type="ECO:0000313" key="5">
    <source>
        <dbReference type="Proteomes" id="UP001059480"/>
    </source>
</evidence>
<organism evidence="4 5">
    <name type="scientific">Granulicatella seriolae</name>
    <dbReference type="NCBI Taxonomy" id="2967226"/>
    <lineage>
        <taxon>Bacteria</taxon>
        <taxon>Bacillati</taxon>
        <taxon>Bacillota</taxon>
        <taxon>Bacilli</taxon>
        <taxon>Lactobacillales</taxon>
        <taxon>Carnobacteriaceae</taxon>
        <taxon>Granulicatella</taxon>
    </lineage>
</organism>